<dbReference type="Pfam" id="PF00691">
    <property type="entry name" value="OmpA"/>
    <property type="match status" value="1"/>
</dbReference>
<dbReference type="PANTHER" id="PTHR30329">
    <property type="entry name" value="STATOR ELEMENT OF FLAGELLAR MOTOR COMPLEX"/>
    <property type="match status" value="1"/>
</dbReference>
<dbReference type="PRINTS" id="PR01021">
    <property type="entry name" value="OMPADOMAIN"/>
</dbReference>
<proteinExistence type="predicted"/>
<keyword evidence="7" id="KW-1185">Reference proteome</keyword>
<protein>
    <submittedName>
        <fullName evidence="6">OmpA family protein</fullName>
    </submittedName>
</protein>
<keyword evidence="2 4" id="KW-0472">Membrane</keyword>
<accession>A0ABS9J7C7</accession>
<evidence type="ECO:0000313" key="7">
    <source>
        <dbReference type="Proteomes" id="UP000829517"/>
    </source>
</evidence>
<gene>
    <name evidence="6" type="ORF">JM658_15995</name>
</gene>
<sequence>MLSFKSFNTWVTVFMLFSFSTVSSQEAKLNRADASYKQLDYIKASEIYEEVANRGYQSVELFENLGNTFYFNAKYKEASRWYQKLFEMDSLVDRVYYRRYAQSLKAIGQDAESEKMFDTYLRLTGSISEVEFTSSEYLKLILENSGRYSIKNLSINTSGVDFGGFMHNGKLLFASTRDTLSLVKRKSSWDGLTFLDLYEVQFDSVNLEGLSNKIKGDVNTRFHESSGCITRDGKSLYFTRNNTTPIEKKGGSNIQRLKIYRSTLVNGKWTNIEDLSINSDNYSTAHPVLNSSEDKLYFVSDRPESIGATDIFYVNINPDGSLGKVENMGNVINTNGRESFPFVSERNELYFSSDGHYGLGGYDVFYTQLLENGEGAKSSILNVGKPINSSMDDISFSIDLNTHMGFISSNREGGLGYDDIYSFEETKDIRELIQGMIYGTVTDADTKKPIVNGKVDLYDENGSLFISALTDSEGNYVATTNRFMGYTVRVSKDEYSSKEISSINGEKEQKIDFELERNLYALTTGEDLAKMLGIKEIYFDFDKWNIRPNAEVELQKVLIAMEKYPNLKIVIKSYTDSRGDDSYNQILSERRSRATKEYLIHKGISKNRLSTFGYGESKLVNKCKNGILCTESEHQQNRRSEFIINYFK</sequence>
<dbReference type="PANTHER" id="PTHR30329:SF21">
    <property type="entry name" value="LIPOPROTEIN YIAD-RELATED"/>
    <property type="match status" value="1"/>
</dbReference>
<dbReference type="EMBL" id="JAETXX010000015">
    <property type="protein sequence ID" value="MCF8716332.1"/>
    <property type="molecule type" value="Genomic_DNA"/>
</dbReference>
<keyword evidence="3" id="KW-0998">Cell outer membrane</keyword>
<dbReference type="InterPro" id="IPR036737">
    <property type="entry name" value="OmpA-like_sf"/>
</dbReference>
<dbReference type="Gene3D" id="1.25.40.10">
    <property type="entry name" value="Tetratricopeptide repeat domain"/>
    <property type="match status" value="1"/>
</dbReference>
<dbReference type="SUPFAM" id="SSF48452">
    <property type="entry name" value="TPR-like"/>
    <property type="match status" value="1"/>
</dbReference>
<dbReference type="SUPFAM" id="SSF49464">
    <property type="entry name" value="Carboxypeptidase regulatory domain-like"/>
    <property type="match status" value="1"/>
</dbReference>
<evidence type="ECO:0000256" key="1">
    <source>
        <dbReference type="ARBA" id="ARBA00004442"/>
    </source>
</evidence>
<feature type="domain" description="OmpA-like" evidence="5">
    <location>
        <begin position="526"/>
        <end position="648"/>
    </location>
</feature>
<comment type="caution">
    <text evidence="6">The sequence shown here is derived from an EMBL/GenBank/DDBJ whole genome shotgun (WGS) entry which is preliminary data.</text>
</comment>
<dbReference type="InterPro" id="IPR011990">
    <property type="entry name" value="TPR-like_helical_dom_sf"/>
</dbReference>
<dbReference type="RefSeq" id="WP_236960657.1">
    <property type="nucleotide sequence ID" value="NZ_JAETXX010000015.1"/>
</dbReference>
<evidence type="ECO:0000313" key="6">
    <source>
        <dbReference type="EMBL" id="MCF8716332.1"/>
    </source>
</evidence>
<dbReference type="SUPFAM" id="SSF82171">
    <property type="entry name" value="DPP6 N-terminal domain-like"/>
    <property type="match status" value="1"/>
</dbReference>
<dbReference type="InterPro" id="IPR006665">
    <property type="entry name" value="OmpA-like"/>
</dbReference>
<evidence type="ECO:0000256" key="3">
    <source>
        <dbReference type="ARBA" id="ARBA00023237"/>
    </source>
</evidence>
<evidence type="ECO:0000256" key="2">
    <source>
        <dbReference type="ARBA" id="ARBA00023136"/>
    </source>
</evidence>
<dbReference type="InterPro" id="IPR008969">
    <property type="entry name" value="CarboxyPept-like_regulatory"/>
</dbReference>
<dbReference type="Pfam" id="PF13620">
    <property type="entry name" value="CarboxypepD_reg"/>
    <property type="match status" value="1"/>
</dbReference>
<evidence type="ECO:0000259" key="5">
    <source>
        <dbReference type="PROSITE" id="PS51123"/>
    </source>
</evidence>
<dbReference type="InterPro" id="IPR006664">
    <property type="entry name" value="OMP_bac"/>
</dbReference>
<reference evidence="6 7" key="1">
    <citation type="submission" date="2021-01" db="EMBL/GenBank/DDBJ databases">
        <title>Genome sequencing of Joostella atrarenae M1-2 (= KCTC 23194).</title>
        <authorList>
            <person name="Zakaria M.R."/>
            <person name="Lam M.Q."/>
            <person name="Chong C.S."/>
        </authorList>
    </citation>
    <scope>NUCLEOTIDE SEQUENCE [LARGE SCALE GENOMIC DNA]</scope>
    <source>
        <strain evidence="6 7">M1-2</strain>
    </source>
</reference>
<organism evidence="6 7">
    <name type="scientific">Joostella atrarenae</name>
    <dbReference type="NCBI Taxonomy" id="679257"/>
    <lineage>
        <taxon>Bacteria</taxon>
        <taxon>Pseudomonadati</taxon>
        <taxon>Bacteroidota</taxon>
        <taxon>Flavobacteriia</taxon>
        <taxon>Flavobacteriales</taxon>
        <taxon>Flavobacteriaceae</taxon>
        <taxon>Joostella</taxon>
    </lineage>
</organism>
<dbReference type="Gene3D" id="2.60.40.1120">
    <property type="entry name" value="Carboxypeptidase-like, regulatory domain"/>
    <property type="match status" value="1"/>
</dbReference>
<dbReference type="CDD" id="cd07185">
    <property type="entry name" value="OmpA_C-like"/>
    <property type="match status" value="1"/>
</dbReference>
<dbReference type="Proteomes" id="UP000829517">
    <property type="component" value="Unassembled WGS sequence"/>
</dbReference>
<dbReference type="Gene3D" id="3.30.1330.60">
    <property type="entry name" value="OmpA-like domain"/>
    <property type="match status" value="1"/>
</dbReference>
<comment type="subcellular location">
    <subcellularLocation>
        <location evidence="1">Cell outer membrane</location>
    </subcellularLocation>
</comment>
<name>A0ABS9J7C7_9FLAO</name>
<dbReference type="SUPFAM" id="SSF103088">
    <property type="entry name" value="OmpA-like"/>
    <property type="match status" value="1"/>
</dbReference>
<dbReference type="PROSITE" id="PS51123">
    <property type="entry name" value="OMPA_2"/>
    <property type="match status" value="1"/>
</dbReference>
<evidence type="ECO:0000256" key="4">
    <source>
        <dbReference type="PROSITE-ProRule" id="PRU00473"/>
    </source>
</evidence>
<dbReference type="InterPro" id="IPR050330">
    <property type="entry name" value="Bact_OuterMem_StrucFunc"/>
</dbReference>